<reference evidence="1 2" key="1">
    <citation type="journal article" date="2021" name="ISME Commun">
        <title>Automated analysis of genomic sequences facilitates high-throughput and comprehensive description of bacteria.</title>
        <authorList>
            <person name="Hitch T.C.A."/>
        </authorList>
    </citation>
    <scope>NUCLEOTIDE SEQUENCE [LARGE SCALE GENOMIC DNA]</scope>
    <source>
        <strain evidence="1 2">Sanger_23</strain>
    </source>
</reference>
<keyword evidence="2" id="KW-1185">Reference proteome</keyword>
<dbReference type="RefSeq" id="WP_173728071.1">
    <property type="nucleotide sequence ID" value="NZ_JAOQJL010000008.1"/>
</dbReference>
<dbReference type="Proteomes" id="UP001652409">
    <property type="component" value="Unassembled WGS sequence"/>
</dbReference>
<proteinExistence type="predicted"/>
<protein>
    <submittedName>
        <fullName evidence="1">Uncharacterized protein</fullName>
    </submittedName>
</protein>
<sequence length="52" mass="5879">MAETLSVLEITAKGDYEDFCGEPLGICGPYYYSETFDDELNFARDAYKLLSI</sequence>
<name>A0ABT2TTG6_9FIRM</name>
<evidence type="ECO:0000313" key="1">
    <source>
        <dbReference type="EMBL" id="MCU6764867.1"/>
    </source>
</evidence>
<evidence type="ECO:0000313" key="2">
    <source>
        <dbReference type="Proteomes" id="UP001652409"/>
    </source>
</evidence>
<gene>
    <name evidence="1" type="ORF">OCV61_05495</name>
</gene>
<accession>A0ABT2TTG6</accession>
<organism evidence="1 2">
    <name type="scientific">Blautia ammoniilytica</name>
    <dbReference type="NCBI Taxonomy" id="2981782"/>
    <lineage>
        <taxon>Bacteria</taxon>
        <taxon>Bacillati</taxon>
        <taxon>Bacillota</taxon>
        <taxon>Clostridia</taxon>
        <taxon>Lachnospirales</taxon>
        <taxon>Lachnospiraceae</taxon>
        <taxon>Blautia</taxon>
    </lineage>
</organism>
<dbReference type="EMBL" id="JAOQJL010000008">
    <property type="protein sequence ID" value="MCU6764867.1"/>
    <property type="molecule type" value="Genomic_DNA"/>
</dbReference>
<comment type="caution">
    <text evidence="1">The sequence shown here is derived from an EMBL/GenBank/DDBJ whole genome shotgun (WGS) entry which is preliminary data.</text>
</comment>